<evidence type="ECO:0000313" key="1">
    <source>
        <dbReference type="EMBL" id="EFJ06413.1"/>
    </source>
</evidence>
<evidence type="ECO:0000313" key="2">
    <source>
        <dbReference type="Proteomes" id="UP000001514"/>
    </source>
</evidence>
<dbReference type="InterPro" id="IPR032675">
    <property type="entry name" value="LRR_dom_sf"/>
</dbReference>
<gene>
    <name evidence="1" type="ORF">SELMODRAFT_430695</name>
</gene>
<protein>
    <recommendedName>
        <fullName evidence="3">F-box domain-containing protein</fullName>
    </recommendedName>
</protein>
<evidence type="ECO:0008006" key="3">
    <source>
        <dbReference type="Google" id="ProtNLM"/>
    </source>
</evidence>
<sequence length="312" mass="34778">MEAKKASACTTIDSLPDAVLALILDIIKYNVMYLLVSKRWHRIGKELGLVIIDLHDLHEDKPPEGRVFKLVQQSIRQLLIHKYHYFLHKNYSWITSIATTLEELTIEGVKHQDSTFDLELVSKACPKLKFVSFYRLHIVARGEEFKYQQKAPLSLTFPALTHCSLDRVIGLDLATELLPSCPVLEELSLCVYHSPGALSSSSLRVLSLETIDGSGILELDLPNLETAWIGDCEKLKMRAPRLKSLSLGNCGKLVGKMAVPGELEIVCNALETLTLRLALQSIVLFGREGKLSELQQLAACVANIPVTILPRN</sequence>
<dbReference type="PANTHER" id="PTHR31900:SF27">
    <property type="entry name" value="FBD DOMAIN-CONTAINING PROTEIN"/>
    <property type="match status" value="1"/>
</dbReference>
<dbReference type="Gene3D" id="3.80.10.10">
    <property type="entry name" value="Ribonuclease Inhibitor"/>
    <property type="match status" value="1"/>
</dbReference>
<dbReference type="InParanoid" id="D8TA71"/>
<dbReference type="Proteomes" id="UP000001514">
    <property type="component" value="Unassembled WGS sequence"/>
</dbReference>
<organism evidence="2">
    <name type="scientific">Selaginella moellendorffii</name>
    <name type="common">Spikemoss</name>
    <dbReference type="NCBI Taxonomy" id="88036"/>
    <lineage>
        <taxon>Eukaryota</taxon>
        <taxon>Viridiplantae</taxon>
        <taxon>Streptophyta</taxon>
        <taxon>Embryophyta</taxon>
        <taxon>Tracheophyta</taxon>
        <taxon>Lycopodiopsida</taxon>
        <taxon>Selaginellales</taxon>
        <taxon>Selaginellaceae</taxon>
        <taxon>Selaginella</taxon>
    </lineage>
</organism>
<dbReference type="SUPFAM" id="SSF52047">
    <property type="entry name" value="RNI-like"/>
    <property type="match status" value="1"/>
</dbReference>
<name>D8TA71_SELML</name>
<dbReference type="HOGENOM" id="CLU_892548_0_0_1"/>
<dbReference type="InterPro" id="IPR050232">
    <property type="entry name" value="FBL13/AtMIF1-like"/>
</dbReference>
<accession>D8TA71</accession>
<dbReference type="PANTHER" id="PTHR31900">
    <property type="entry name" value="F-BOX/RNI SUPERFAMILY PROTEIN-RELATED"/>
    <property type="match status" value="1"/>
</dbReference>
<dbReference type="FunCoup" id="D8TA71">
    <property type="interactions" value="238"/>
</dbReference>
<proteinExistence type="predicted"/>
<dbReference type="KEGG" id="smo:SELMODRAFT_430695"/>
<dbReference type="AlphaFoldDB" id="D8TA71"/>
<dbReference type="EMBL" id="GL377701">
    <property type="protein sequence ID" value="EFJ06413.1"/>
    <property type="molecule type" value="Genomic_DNA"/>
</dbReference>
<keyword evidence="2" id="KW-1185">Reference proteome</keyword>
<dbReference type="Gramene" id="EFJ06413">
    <property type="protein sequence ID" value="EFJ06413"/>
    <property type="gene ID" value="SELMODRAFT_430695"/>
</dbReference>
<reference evidence="1 2" key="1">
    <citation type="journal article" date="2011" name="Science">
        <title>The Selaginella genome identifies genetic changes associated with the evolution of vascular plants.</title>
        <authorList>
            <person name="Banks J.A."/>
            <person name="Nishiyama T."/>
            <person name="Hasebe M."/>
            <person name="Bowman J.L."/>
            <person name="Gribskov M."/>
            <person name="dePamphilis C."/>
            <person name="Albert V.A."/>
            <person name="Aono N."/>
            <person name="Aoyama T."/>
            <person name="Ambrose B.A."/>
            <person name="Ashton N.W."/>
            <person name="Axtell M.J."/>
            <person name="Barker E."/>
            <person name="Barker M.S."/>
            <person name="Bennetzen J.L."/>
            <person name="Bonawitz N.D."/>
            <person name="Chapple C."/>
            <person name="Cheng C."/>
            <person name="Correa L.G."/>
            <person name="Dacre M."/>
            <person name="DeBarry J."/>
            <person name="Dreyer I."/>
            <person name="Elias M."/>
            <person name="Engstrom E.M."/>
            <person name="Estelle M."/>
            <person name="Feng L."/>
            <person name="Finet C."/>
            <person name="Floyd S.K."/>
            <person name="Frommer W.B."/>
            <person name="Fujita T."/>
            <person name="Gramzow L."/>
            <person name="Gutensohn M."/>
            <person name="Harholt J."/>
            <person name="Hattori M."/>
            <person name="Heyl A."/>
            <person name="Hirai T."/>
            <person name="Hiwatashi Y."/>
            <person name="Ishikawa M."/>
            <person name="Iwata M."/>
            <person name="Karol K.G."/>
            <person name="Koehler B."/>
            <person name="Kolukisaoglu U."/>
            <person name="Kubo M."/>
            <person name="Kurata T."/>
            <person name="Lalonde S."/>
            <person name="Li K."/>
            <person name="Li Y."/>
            <person name="Litt A."/>
            <person name="Lyons E."/>
            <person name="Manning G."/>
            <person name="Maruyama T."/>
            <person name="Michael T.P."/>
            <person name="Mikami K."/>
            <person name="Miyazaki S."/>
            <person name="Morinaga S."/>
            <person name="Murata T."/>
            <person name="Mueller-Roeber B."/>
            <person name="Nelson D.R."/>
            <person name="Obara M."/>
            <person name="Oguri Y."/>
            <person name="Olmstead R.G."/>
            <person name="Onodera N."/>
            <person name="Petersen B.L."/>
            <person name="Pils B."/>
            <person name="Prigge M."/>
            <person name="Rensing S.A."/>
            <person name="Riano-Pachon D.M."/>
            <person name="Roberts A.W."/>
            <person name="Sato Y."/>
            <person name="Scheller H.V."/>
            <person name="Schulz B."/>
            <person name="Schulz C."/>
            <person name="Shakirov E.V."/>
            <person name="Shibagaki N."/>
            <person name="Shinohara N."/>
            <person name="Shippen D.E."/>
            <person name="Soerensen I."/>
            <person name="Sotooka R."/>
            <person name="Sugimoto N."/>
            <person name="Sugita M."/>
            <person name="Sumikawa N."/>
            <person name="Tanurdzic M."/>
            <person name="Theissen G."/>
            <person name="Ulvskov P."/>
            <person name="Wakazuki S."/>
            <person name="Weng J.K."/>
            <person name="Willats W.W."/>
            <person name="Wipf D."/>
            <person name="Wolf P.G."/>
            <person name="Yang L."/>
            <person name="Zimmer A.D."/>
            <person name="Zhu Q."/>
            <person name="Mitros T."/>
            <person name="Hellsten U."/>
            <person name="Loque D."/>
            <person name="Otillar R."/>
            <person name="Salamov A."/>
            <person name="Schmutz J."/>
            <person name="Shapiro H."/>
            <person name="Lindquist E."/>
            <person name="Lucas S."/>
            <person name="Rokhsar D."/>
            <person name="Grigoriev I.V."/>
        </authorList>
    </citation>
    <scope>NUCLEOTIDE SEQUENCE [LARGE SCALE GENOMIC DNA]</scope>
</reference>